<dbReference type="GO" id="GO:0006508">
    <property type="term" value="P:proteolysis"/>
    <property type="evidence" value="ECO:0007669"/>
    <property type="project" value="InterPro"/>
</dbReference>
<reference evidence="3 4" key="1">
    <citation type="submission" date="2017-11" db="EMBL/GenBank/DDBJ databases">
        <title>Draft genome sequence of Mitsuaria sp. HWN-4.</title>
        <authorList>
            <person name="Gundlapally S.R."/>
        </authorList>
    </citation>
    <scope>NUCLEOTIDE SEQUENCE [LARGE SCALE GENOMIC DNA]</scope>
    <source>
        <strain evidence="3 4">HWN-4</strain>
    </source>
</reference>
<dbReference type="GO" id="GO:0004252">
    <property type="term" value="F:serine-type endopeptidase activity"/>
    <property type="evidence" value="ECO:0007669"/>
    <property type="project" value="InterPro"/>
</dbReference>
<evidence type="ECO:0000256" key="2">
    <source>
        <dbReference type="SAM" id="SignalP"/>
    </source>
</evidence>
<evidence type="ECO:0000313" key="3">
    <source>
        <dbReference type="EMBL" id="PIM52586.1"/>
    </source>
</evidence>
<feature type="region of interest" description="Disordered" evidence="1">
    <location>
        <begin position="168"/>
        <end position="191"/>
    </location>
</feature>
<dbReference type="SUPFAM" id="SSF50494">
    <property type="entry name" value="Trypsin-like serine proteases"/>
    <property type="match status" value="1"/>
</dbReference>
<evidence type="ECO:0008006" key="5">
    <source>
        <dbReference type="Google" id="ProtNLM"/>
    </source>
</evidence>
<dbReference type="RefSeq" id="WP_099862264.1">
    <property type="nucleotide sequence ID" value="NZ_PEOG01000035.1"/>
</dbReference>
<comment type="caution">
    <text evidence="3">The sequence shown here is derived from an EMBL/GenBank/DDBJ whole genome shotgun (WGS) entry which is preliminary data.</text>
</comment>
<evidence type="ECO:0000256" key="1">
    <source>
        <dbReference type="SAM" id="MobiDB-lite"/>
    </source>
</evidence>
<dbReference type="InterPro" id="IPR009003">
    <property type="entry name" value="Peptidase_S1_PA"/>
</dbReference>
<evidence type="ECO:0000313" key="4">
    <source>
        <dbReference type="Proteomes" id="UP000231501"/>
    </source>
</evidence>
<dbReference type="EMBL" id="PEOG01000035">
    <property type="protein sequence ID" value="PIM52586.1"/>
    <property type="molecule type" value="Genomic_DNA"/>
</dbReference>
<keyword evidence="2" id="KW-0732">Signal</keyword>
<dbReference type="OrthoDB" id="267336at2"/>
<feature type="signal peptide" evidence="2">
    <location>
        <begin position="1"/>
        <end position="23"/>
    </location>
</feature>
<feature type="chain" id="PRO_5013822693" description="Trypsin-like serine protease" evidence="2">
    <location>
        <begin position="24"/>
        <end position="593"/>
    </location>
</feature>
<dbReference type="Proteomes" id="UP000231501">
    <property type="component" value="Unassembled WGS sequence"/>
</dbReference>
<dbReference type="AlphaFoldDB" id="A0A2G9C844"/>
<protein>
    <recommendedName>
        <fullName evidence="5">Trypsin-like serine protease</fullName>
    </recommendedName>
</protein>
<gene>
    <name evidence="3" type="ORF">CS062_14120</name>
</gene>
<dbReference type="PROSITE" id="PS00134">
    <property type="entry name" value="TRYPSIN_HIS"/>
    <property type="match status" value="1"/>
</dbReference>
<accession>A0A2G9C844</accession>
<name>A0A2G9C844_9BURK</name>
<organism evidence="3 4">
    <name type="scientific">Roseateles chitinivorans</name>
    <dbReference type="NCBI Taxonomy" id="2917965"/>
    <lineage>
        <taxon>Bacteria</taxon>
        <taxon>Pseudomonadati</taxon>
        <taxon>Pseudomonadota</taxon>
        <taxon>Betaproteobacteria</taxon>
        <taxon>Burkholderiales</taxon>
        <taxon>Sphaerotilaceae</taxon>
        <taxon>Roseateles</taxon>
    </lineage>
</organism>
<sequence>MKYRIKRVAIAIATAVAATSALAIGINEQRFEALGGRLDEPLSSMHLVQARLEPESLRPRFRNVGQLGFPGTDRNCTATWLGDDEQHAYVMTAAHCVASDFRSAPWARSLGPVTLSSRLLSKHEGRGLAFIPMPRPPQDGGAAEQDASESDSDLAILRLPRRTARPLVSEAPPLLDDLDDDSTASARPEGAPTEFVGYGAWHVGTRSIDRAGRLWARSPGRATGRARQRFTVDYQPTGQTDRWFSLTSGDSGGAFWQARWGYWHVVATASARDKRWRGSEGPRTAALVQWVKGVFPGARTLGDRLSVLAGVPFVSRDHAEDVSSGSVVYLVPAQAGGTGPAEPTASGASGYSVIQAVVEDELTRHRVEIRLRGQRETGCGWASRMEDDTTCGERRSARLTVSFHAEDNPGLMRGSYVGQIEIEAVGTRDGRYRERFPLRLRIGHLVAGTVTAARGYETPDLAALLAPQDGSPVRVALAVQPRARGDGAVTGGVSSFSRVVATVRDVLESRDRTVVLRAFRRPAGSTACAPMPLAATVDCEGRRLPGVSLQFVEGDNPGLPAGLYRGRVFLEARGGPGGARRELIGVDLNIDTF</sequence>
<dbReference type="InterPro" id="IPR018114">
    <property type="entry name" value="TRYPSIN_HIS"/>
</dbReference>
<feature type="region of interest" description="Disordered" evidence="1">
    <location>
        <begin position="132"/>
        <end position="151"/>
    </location>
</feature>
<proteinExistence type="predicted"/>
<keyword evidence="4" id="KW-1185">Reference proteome</keyword>